<keyword evidence="3" id="KW-1185">Reference proteome</keyword>
<evidence type="ECO:0000259" key="1">
    <source>
        <dbReference type="Pfam" id="PF18000"/>
    </source>
</evidence>
<dbReference type="Pfam" id="PF18000">
    <property type="entry name" value="Top6b_C"/>
    <property type="match status" value="1"/>
</dbReference>
<proteinExistence type="predicted"/>
<dbReference type="STRING" id="699431.SY89_02184"/>
<protein>
    <submittedName>
        <fullName evidence="2">DNA topoisomerase VI subunit B</fullName>
    </submittedName>
</protein>
<sequence>MARIMNNVGVDRERDGETVTLKVANHSDRNESLEITEIVSAEPDGLPDAVDPIEMDGEWFLNWNPEVSSGETVELEYSLPTDADADATVDGVDDEKLTVNA</sequence>
<dbReference type="AlphaFoldDB" id="A0A0P7HWJ7"/>
<keyword evidence="2" id="KW-0413">Isomerase</keyword>
<dbReference type="InterPro" id="IPR040494">
    <property type="entry name" value="Top6b_C"/>
</dbReference>
<dbReference type="GO" id="GO:0016853">
    <property type="term" value="F:isomerase activity"/>
    <property type="evidence" value="ECO:0007669"/>
    <property type="project" value="UniProtKB-KW"/>
</dbReference>
<evidence type="ECO:0000313" key="2">
    <source>
        <dbReference type="EMBL" id="KPN31437.1"/>
    </source>
</evidence>
<accession>A0A0P7HWJ7</accession>
<dbReference type="Gene3D" id="2.60.40.2960">
    <property type="match status" value="1"/>
</dbReference>
<dbReference type="Proteomes" id="UP000050535">
    <property type="component" value="Unassembled WGS sequence"/>
</dbReference>
<organism evidence="2 3">
    <name type="scientific">Halolamina pelagica</name>
    <dbReference type="NCBI Taxonomy" id="699431"/>
    <lineage>
        <taxon>Archaea</taxon>
        <taxon>Methanobacteriati</taxon>
        <taxon>Methanobacteriota</taxon>
        <taxon>Stenosarchaea group</taxon>
        <taxon>Halobacteria</taxon>
        <taxon>Halobacteriales</taxon>
        <taxon>Haloferacaceae</taxon>
    </lineage>
</organism>
<comment type="caution">
    <text evidence="2">The sequence shown here is derived from an EMBL/GenBank/DDBJ whole genome shotgun (WGS) entry which is preliminary data.</text>
</comment>
<dbReference type="EMBL" id="LGUC01000001">
    <property type="protein sequence ID" value="KPN31437.1"/>
    <property type="molecule type" value="Genomic_DNA"/>
</dbReference>
<name>A0A0P7HWJ7_9EURY</name>
<evidence type="ECO:0000313" key="3">
    <source>
        <dbReference type="Proteomes" id="UP000050535"/>
    </source>
</evidence>
<reference evidence="3" key="1">
    <citation type="submission" date="2013-11" db="EMBL/GenBank/DDBJ databases">
        <authorList>
            <person name="Hoang H.T."/>
            <person name="Killian M.L."/>
            <person name="Madson D.M."/>
            <person name="Arruda P.H.E."/>
            <person name="Sun D."/>
            <person name="Schwartz K.J."/>
            <person name="Yoon K."/>
        </authorList>
    </citation>
    <scope>NUCLEOTIDE SEQUENCE [LARGE SCALE GENOMIC DNA]</scope>
    <source>
        <strain evidence="3">CDK2</strain>
    </source>
</reference>
<gene>
    <name evidence="2" type="ORF">SY89_02184</name>
</gene>
<feature type="domain" description="DNA topoisomerase VI subunit B C-terminal" evidence="1">
    <location>
        <begin position="1"/>
        <end position="98"/>
    </location>
</feature>